<dbReference type="GO" id="GO:0005886">
    <property type="term" value="C:plasma membrane"/>
    <property type="evidence" value="ECO:0007669"/>
    <property type="project" value="UniProtKB-SubCell"/>
</dbReference>
<feature type="transmembrane region" description="Helical" evidence="10">
    <location>
        <begin position="340"/>
        <end position="357"/>
    </location>
</feature>
<feature type="transmembrane region" description="Helical" evidence="10">
    <location>
        <begin position="89"/>
        <end position="107"/>
    </location>
</feature>
<evidence type="ECO:0000256" key="10">
    <source>
        <dbReference type="SAM" id="Phobius"/>
    </source>
</evidence>
<dbReference type="PANTHER" id="PTHR13285:SF23">
    <property type="entry name" value="TEICHOIC ACID D-ALANYLTRANSFERASE"/>
    <property type="match status" value="1"/>
</dbReference>
<keyword evidence="7 9" id="KW-0472">Membrane</keyword>
<dbReference type="PIRSF" id="PIRSF016636">
    <property type="entry name" value="AlgI_DltB"/>
    <property type="match status" value="1"/>
</dbReference>
<dbReference type="AlphaFoldDB" id="F5YP01"/>
<evidence type="ECO:0000313" key="11">
    <source>
        <dbReference type="EMBL" id="AEF83919.1"/>
    </source>
</evidence>
<sequence length="479" mass="54395">MLFSSYGFIFIFLPIVFAGFFFLNRVKCKYIAKLWLVVASLIFYAMGSPAFFPFFMGSIFGNYILGIILSAVNAEKPVGGVSLFDQKKLTLAIGIAANVILLGYYKYTDFFISNINLIAHTGISLRHIILPIGISFFTFQLIAFLVDSYRGLTRSYSILDYLLFITFFPQLIVGPIVHHGEIVPQFEDENKAKLDWGAVAAGLFLFSIGCAKKILLADPMTASASAFFASVPSHPGFIESWWYSVEYTVSYYFDLSGYADMAIGLGKMFNISIPHNFNSPYKARNFQDYWQRWHITLSRFLGDYIFRSIYRKGDKYRNYYIATMATFFVSGFWHGAGWTFIVWGLVNGLFVCAAGWMKKRHIRFPFFIAVFLTMLGVVALRVLFVSGSFADALSVYQGMINLESLFNNDIAIPGTITLTGKLTAVIFIFGLLLCWLALNSVRMAVFFKARWPYLLFSILLMGLSLFRMNNGMAFLYFQF</sequence>
<evidence type="ECO:0000256" key="3">
    <source>
        <dbReference type="ARBA" id="ARBA00022475"/>
    </source>
</evidence>
<dbReference type="PANTHER" id="PTHR13285">
    <property type="entry name" value="ACYLTRANSFERASE"/>
    <property type="match status" value="1"/>
</dbReference>
<keyword evidence="8 9" id="KW-0012">Acyltransferase</keyword>
<dbReference type="EC" id="2.3.1.-" evidence="11"/>
<dbReference type="KEGG" id="tpi:TREPR_0003"/>
<name>F5YP01_TREPZ</name>
<proteinExistence type="inferred from homology"/>
<dbReference type="OrthoDB" id="9805788at2"/>
<feature type="transmembrane region" description="Helical" evidence="10">
    <location>
        <begin position="364"/>
        <end position="384"/>
    </location>
</feature>
<dbReference type="GO" id="GO:0016746">
    <property type="term" value="F:acyltransferase activity"/>
    <property type="evidence" value="ECO:0007669"/>
    <property type="project" value="UniProtKB-KW"/>
</dbReference>
<dbReference type="PIRSF" id="PIRSF500217">
    <property type="entry name" value="AlgI"/>
    <property type="match status" value="1"/>
</dbReference>
<evidence type="ECO:0000256" key="5">
    <source>
        <dbReference type="ARBA" id="ARBA00022692"/>
    </source>
</evidence>
<evidence type="ECO:0000256" key="1">
    <source>
        <dbReference type="ARBA" id="ARBA00004651"/>
    </source>
</evidence>
<keyword evidence="3 9" id="KW-1003">Cell membrane</keyword>
<gene>
    <name evidence="11" type="ordered locus">TREPR_0003</name>
</gene>
<dbReference type="HOGENOM" id="CLU_025255_1_1_12"/>
<feature type="transmembrane region" description="Helical" evidence="10">
    <location>
        <begin position="196"/>
        <end position="215"/>
    </location>
</feature>
<keyword evidence="6 10" id="KW-1133">Transmembrane helix</keyword>
<dbReference type="Proteomes" id="UP000009223">
    <property type="component" value="Chromosome"/>
</dbReference>
<keyword evidence="5 10" id="KW-0812">Transmembrane</keyword>
<evidence type="ECO:0000256" key="8">
    <source>
        <dbReference type="ARBA" id="ARBA00023315"/>
    </source>
</evidence>
<feature type="transmembrane region" description="Helical" evidence="10">
    <location>
        <begin position="6"/>
        <end position="23"/>
    </location>
</feature>
<dbReference type="Pfam" id="PF03062">
    <property type="entry name" value="MBOAT"/>
    <property type="match status" value="1"/>
</dbReference>
<dbReference type="InterPro" id="IPR024194">
    <property type="entry name" value="Ac/AlaTfrase_AlgI/DltB"/>
</dbReference>
<feature type="transmembrane region" description="Helical" evidence="10">
    <location>
        <begin position="158"/>
        <end position="176"/>
    </location>
</feature>
<keyword evidence="4 9" id="KW-0808">Transferase</keyword>
<evidence type="ECO:0000256" key="4">
    <source>
        <dbReference type="ARBA" id="ARBA00022679"/>
    </source>
</evidence>
<accession>F5YP01</accession>
<keyword evidence="12" id="KW-1185">Reference proteome</keyword>
<evidence type="ECO:0000256" key="6">
    <source>
        <dbReference type="ARBA" id="ARBA00022989"/>
    </source>
</evidence>
<feature type="transmembrane region" description="Helical" evidence="10">
    <location>
        <begin position="52"/>
        <end position="69"/>
    </location>
</feature>
<feature type="transmembrane region" description="Helical" evidence="10">
    <location>
        <begin position="127"/>
        <end position="146"/>
    </location>
</feature>
<dbReference type="GO" id="GO:0042121">
    <property type="term" value="P:alginic acid biosynthetic process"/>
    <property type="evidence" value="ECO:0007669"/>
    <property type="project" value="InterPro"/>
</dbReference>
<reference evidence="11 12" key="2">
    <citation type="journal article" date="2011" name="ISME J.">
        <title>RNA-seq reveals cooperative metabolic interactions between two termite-gut spirochete species in co-culture.</title>
        <authorList>
            <person name="Rosenthal A.Z."/>
            <person name="Matson E.G."/>
            <person name="Eldar A."/>
            <person name="Leadbetter J.R."/>
        </authorList>
    </citation>
    <scope>NUCLEOTIDE SEQUENCE [LARGE SCALE GENOMIC DNA]</scope>
    <source>
        <strain evidence="12">ATCC BAA-887 / DSM 12427 / ZAS-2</strain>
    </source>
</reference>
<comment type="similarity">
    <text evidence="2 9">Belongs to the membrane-bound acyltransferase family.</text>
</comment>
<feature type="transmembrane region" description="Helical" evidence="10">
    <location>
        <begin position="316"/>
        <end position="334"/>
    </location>
</feature>
<dbReference type="InterPro" id="IPR051085">
    <property type="entry name" value="MB_O-acyltransferase"/>
</dbReference>
<feature type="transmembrane region" description="Helical" evidence="10">
    <location>
        <begin position="422"/>
        <end position="441"/>
    </location>
</feature>
<evidence type="ECO:0000256" key="7">
    <source>
        <dbReference type="ARBA" id="ARBA00023136"/>
    </source>
</evidence>
<protein>
    <submittedName>
        <fullName evidence="11">Probable poly(Beta-D-mannuronate) O-acetylase (Alginatebiosynthesis protein AlgI)</fullName>
        <ecNumber evidence="11">2.3.1.-</ecNumber>
    </submittedName>
</protein>
<feature type="transmembrane region" description="Helical" evidence="10">
    <location>
        <begin position="30"/>
        <end position="46"/>
    </location>
</feature>
<comment type="subcellular location">
    <subcellularLocation>
        <location evidence="1">Cell membrane</location>
        <topology evidence="1">Multi-pass membrane protein</topology>
    </subcellularLocation>
</comment>
<evidence type="ECO:0000313" key="12">
    <source>
        <dbReference type="Proteomes" id="UP000009223"/>
    </source>
</evidence>
<dbReference type="STRING" id="545694.TREPR_0003"/>
<dbReference type="EMBL" id="CP001843">
    <property type="protein sequence ID" value="AEF83919.1"/>
    <property type="molecule type" value="Genomic_DNA"/>
</dbReference>
<evidence type="ECO:0000256" key="2">
    <source>
        <dbReference type="ARBA" id="ARBA00010323"/>
    </source>
</evidence>
<evidence type="ECO:0000256" key="9">
    <source>
        <dbReference type="PIRNR" id="PIRNR016636"/>
    </source>
</evidence>
<reference evidence="12" key="1">
    <citation type="submission" date="2009-12" db="EMBL/GenBank/DDBJ databases">
        <title>Complete sequence of Treponema primitia strain ZAS-2.</title>
        <authorList>
            <person name="Tetu S.G."/>
            <person name="Matson E."/>
            <person name="Ren Q."/>
            <person name="Seshadri R."/>
            <person name="Elbourne L."/>
            <person name="Hassan K.A."/>
            <person name="Durkin A."/>
            <person name="Radune D."/>
            <person name="Mohamoud Y."/>
            <person name="Shay R."/>
            <person name="Jin S."/>
            <person name="Zhang X."/>
            <person name="Lucey K."/>
            <person name="Ballor N.R."/>
            <person name="Ottesen E."/>
            <person name="Rosenthal R."/>
            <person name="Allen A."/>
            <person name="Leadbetter J.R."/>
            <person name="Paulsen I.T."/>
        </authorList>
    </citation>
    <scope>NUCLEOTIDE SEQUENCE [LARGE SCALE GENOMIC DNA]</scope>
    <source>
        <strain evidence="12">ATCC BAA-887 / DSM 12427 / ZAS-2</strain>
    </source>
</reference>
<dbReference type="eggNOG" id="COG1696">
    <property type="taxonomic scope" value="Bacteria"/>
</dbReference>
<dbReference type="InterPro" id="IPR028362">
    <property type="entry name" value="AlgI"/>
</dbReference>
<organism evidence="11 12">
    <name type="scientific">Treponema primitia (strain ATCC BAA-887 / DSM 12427 / ZAS-2)</name>
    <dbReference type="NCBI Taxonomy" id="545694"/>
    <lineage>
        <taxon>Bacteria</taxon>
        <taxon>Pseudomonadati</taxon>
        <taxon>Spirochaetota</taxon>
        <taxon>Spirochaetia</taxon>
        <taxon>Spirochaetales</taxon>
        <taxon>Treponemataceae</taxon>
        <taxon>Treponema</taxon>
    </lineage>
</organism>
<dbReference type="InterPro" id="IPR004299">
    <property type="entry name" value="MBOAT_fam"/>
</dbReference>
<feature type="transmembrane region" description="Helical" evidence="10">
    <location>
        <begin position="453"/>
        <end position="477"/>
    </location>
</feature>